<gene>
    <name evidence="1" type="ORF">MSG28_011842</name>
</gene>
<keyword evidence="2" id="KW-1185">Reference proteome</keyword>
<proteinExistence type="predicted"/>
<dbReference type="EMBL" id="CM046120">
    <property type="protein sequence ID" value="KAI8437544.1"/>
    <property type="molecule type" value="Genomic_DNA"/>
</dbReference>
<protein>
    <submittedName>
        <fullName evidence="1">Uncharacterized protein</fullName>
    </submittedName>
</protein>
<evidence type="ECO:0000313" key="1">
    <source>
        <dbReference type="EMBL" id="KAI8437544.1"/>
    </source>
</evidence>
<evidence type="ECO:0000313" key="2">
    <source>
        <dbReference type="Proteomes" id="UP001064048"/>
    </source>
</evidence>
<accession>A0ACC0KMH2</accession>
<name>A0ACC0KMH2_CHOFU</name>
<comment type="caution">
    <text evidence="1">The sequence shown here is derived from an EMBL/GenBank/DDBJ whole genome shotgun (WGS) entry which is preliminary data.</text>
</comment>
<reference evidence="1 2" key="1">
    <citation type="journal article" date="2022" name="Genome Biol. Evol.">
        <title>The Spruce Budworm Genome: Reconstructing the Evolutionary History of Antifreeze Proteins.</title>
        <authorList>
            <person name="Beliveau C."/>
            <person name="Gagne P."/>
            <person name="Picq S."/>
            <person name="Vernygora O."/>
            <person name="Keeling C.I."/>
            <person name="Pinkney K."/>
            <person name="Doucet D."/>
            <person name="Wen F."/>
            <person name="Johnston J.S."/>
            <person name="Maaroufi H."/>
            <person name="Boyle B."/>
            <person name="Laroche J."/>
            <person name="Dewar K."/>
            <person name="Juretic N."/>
            <person name="Blackburn G."/>
            <person name="Nisole A."/>
            <person name="Brunet B."/>
            <person name="Brandao M."/>
            <person name="Lumley L."/>
            <person name="Duan J."/>
            <person name="Quan G."/>
            <person name="Lucarotti C.J."/>
            <person name="Roe A.D."/>
            <person name="Sperling F.A.H."/>
            <person name="Levesque R.C."/>
            <person name="Cusson M."/>
        </authorList>
    </citation>
    <scope>NUCLEOTIDE SEQUENCE [LARGE SCALE GENOMIC DNA]</scope>
    <source>
        <strain evidence="1">Glfc:IPQL:Cfum</strain>
    </source>
</reference>
<dbReference type="Proteomes" id="UP001064048">
    <property type="component" value="Chromosome 20"/>
</dbReference>
<organism evidence="1 2">
    <name type="scientific">Choristoneura fumiferana</name>
    <name type="common">Spruce budworm moth</name>
    <name type="synonym">Archips fumiferana</name>
    <dbReference type="NCBI Taxonomy" id="7141"/>
    <lineage>
        <taxon>Eukaryota</taxon>
        <taxon>Metazoa</taxon>
        <taxon>Ecdysozoa</taxon>
        <taxon>Arthropoda</taxon>
        <taxon>Hexapoda</taxon>
        <taxon>Insecta</taxon>
        <taxon>Pterygota</taxon>
        <taxon>Neoptera</taxon>
        <taxon>Endopterygota</taxon>
        <taxon>Lepidoptera</taxon>
        <taxon>Glossata</taxon>
        <taxon>Ditrysia</taxon>
        <taxon>Tortricoidea</taxon>
        <taxon>Tortricidae</taxon>
        <taxon>Tortricinae</taxon>
        <taxon>Choristoneura</taxon>
    </lineage>
</organism>
<sequence length="2139" mass="241916">MNFRKTRARSRRNSVNIMIDTEKWKNFGRKMSRKTEYVEEESDDDKSTEMNWEQEFFRRKKLSECISDQDVEVQLTKKQTLLLSTLVPDEILLMEKFDSAEPKRFVGVLLMADVSGYTALSERYNNTGKGGTYRLTVTLNTYLGSLIEMIYNHGGDIIKFAGDAFLALWKTDKRTFLCHTIHTAIACALLIQHSFSSYETDVKVNLRVKLAISAGNIIFATIGNKLPMNYVIFGLPVIEAKLAESVCVSGEVKLTPNAWGHCYSRNYDHVIHEDGHVTIRSILYDPREKDVSKPFGGFGTMIKIKKPFCALENLPDTIWCSSNSISTTEVIQKHEALSFRKAILVAEDKNIGVEIRKFMVRPVLTQIDAQQPLEYLTEMRQVSVLFVTLKPRKCPYLQLITIVNNAYQIICEIVYKSMGCVNKIILFDKDVMMLVIFGLRGFKHECEAQAALKCAYSIKKSVSALDGVCQVSIGVTTGQVYCGVVGHPLRREFTVIGAIVNKAARLMCYFRNKITCDESTFVKSKMSTNGFTLQPKAELKGIMNPGKIYEYTEEIRVKELYDIPMIPPLLDRSDEMEYFENWLNDAHNSYRDFDALLLVGESRLGKSKLLEWMSRHASNCGFNTCHVSLTSIHSATPYLALTQIIDKIFGLKEPIVGFEKEEMIVQLLHVYDEDLCYLNDVLKVRFAFHEGVYTQDVNKRADKAKEIFSRLIQAIPGIFTVFLDDLHNLDPVSWPYIAIMMNSNKIFTVMTVRRGKFSSVHSWLYSVFINSNIRKIVLGSLAPRWIPPLACQILDVKAVPNDLCEALREKCKGLPGLVELFIVHLFSSGALEIKKMRHDELEDWKDEELQFPDPDLLHPQALKATDQVTLNKLIEDDKTEEISICIVTQKEELKTDINVQNLDALIMIQIDSLTPYQQLLLKIASVIGDVLSRDLLESIMYENNPLTTAKAVKRLFSMHILGCANTKSRWHRKTPPTSKVPSGASNTYEKHHVLSCECIFDYDPENSYDLPKYAFCKVMKFKNKKSRQAFYELLPLNQKKEFHARIVANLQNNDQKCTDCGGTVMIVQSTMSFDVERDTVDNIENIDEENSDQEEEVRNSLEENQQEFDNELRTSRSESVNNIKTIYEPVRSSSEANAMSGHNSMQSAISGNSVQFNPILKIKNSEDIAAPRRRSTKRVTVATIVYRNPSADFGTIKVFDMLREVAEAENISDWNNLGVVDSDDEGIASQQNTNKKFFSIKIEKGVSQTNFSKCSCAELKITIYEQLIRHANRADMKLIEIEYLIKLSYLFLIANNTDGAFLKLDDAETYCNMPIIQGVIEPCDIKRFLGKIYSLKTAANLMIGNLTAAKLAIGRATRIYRLNVDKVSEFFKMSQVINSLRIKRKKYRKHEALMLADSIFCLNVATLLFSALGDGTVARTCAYRALKLVRKVDCNVKDLCDVFSNALQVDLLQGFVDNTADTERLAIYTLQRLRRPIRAEDLYALGKLFMATFRARVARGQLAVSIHSGFRALTVSRFLHADNVSIDIIPELFYILLSRRRIEEAVDVVKETINLGHNQRSIDCESWYYAMCLDMVLDAGFQLEPPNEISRYAEHALYTNISDASRRRLVVGLWTYWLRVNQERKAKRFEAEALGWMGHEDPDGSLTHLISAMRLAEGMLESLARKVNDLRKVVDLMELRSLADRELIRLENDAKNCRAMYPRWIILKANTLYLSGRQALATTVLNQITKIGSKEEYNTLSKSGAFKDHQVIILKSEQLLVPGFVDCHTHAPQFPNIGVGLDLPLLEWLDKYTFPLESQYKDTEFAAKVYDKVVQRLLKNGTTTACYFGSLHVDSTLALAKSAIKHGQRALVGKVSMNIKNDTGYYNETATELAQVESFVQKVLGFKNDLVQPIVTPRFALSCDKDLMTGLASISKKYGCGVQSHISENLKEIEYVLQINPSCTSYGDVYDKSEILSNKCIMAHAIHLSTEEIALLAAKGVSIAHCPASNTRLRSGLCPVRKYLDHNLCVGLGTDVSGGDSASILDAMRRSMDVSTHLDLQSGGDGAISWLEAFYLATMGGAKALNLEQKIGNFKVGKELDALLIDVYAAGGQIDQYHYSVEKNDEDYINSLLQRFIYLGDDRNIVQVFVKGVVVKDVS</sequence>